<dbReference type="OrthoDB" id="5412996at2759"/>
<dbReference type="EMBL" id="PVQB02000297">
    <property type="protein sequence ID" value="KAF4339182.1"/>
    <property type="molecule type" value="Genomic_DNA"/>
</dbReference>
<dbReference type="AlphaFoldDB" id="A0A9P5AI85"/>
<name>A0A9P5AI85_9HYPO</name>
<evidence type="ECO:0000259" key="1">
    <source>
        <dbReference type="Pfam" id="PF01636"/>
    </source>
</evidence>
<keyword evidence="2" id="KW-0808">Transferase</keyword>
<gene>
    <name evidence="2" type="ORF">FBEOM_6908</name>
</gene>
<dbReference type="Pfam" id="PF01636">
    <property type="entry name" value="APH"/>
    <property type="match status" value="1"/>
</dbReference>
<protein>
    <submittedName>
        <fullName evidence="2">Kinase-like domain protein</fullName>
    </submittedName>
</protein>
<reference evidence="2" key="2">
    <citation type="submission" date="2020-02" db="EMBL/GenBank/DDBJ databases">
        <title>Identification and distribution of gene clusters putatively required for synthesis of sphingolipid metabolism inhibitors in phylogenetically diverse species of the filamentous fungus Fusarium.</title>
        <authorList>
            <person name="Kim H.-S."/>
            <person name="Busman M."/>
            <person name="Brown D.W."/>
            <person name="Divon H."/>
            <person name="Uhlig S."/>
            <person name="Proctor R.H."/>
        </authorList>
    </citation>
    <scope>NUCLEOTIDE SEQUENCE</scope>
    <source>
        <strain evidence="2">NRRL 25174</strain>
    </source>
</reference>
<keyword evidence="2" id="KW-0418">Kinase</keyword>
<evidence type="ECO:0000313" key="3">
    <source>
        <dbReference type="Proteomes" id="UP000730481"/>
    </source>
</evidence>
<dbReference type="Proteomes" id="UP000730481">
    <property type="component" value="Unassembled WGS sequence"/>
</dbReference>
<dbReference type="InterPro" id="IPR011009">
    <property type="entry name" value="Kinase-like_dom_sf"/>
</dbReference>
<dbReference type="PANTHER" id="PTHR21310">
    <property type="entry name" value="AMINOGLYCOSIDE PHOSPHOTRANSFERASE-RELATED-RELATED"/>
    <property type="match status" value="1"/>
</dbReference>
<proteinExistence type="predicted"/>
<organism evidence="2 3">
    <name type="scientific">Fusarium beomiforme</name>
    <dbReference type="NCBI Taxonomy" id="44412"/>
    <lineage>
        <taxon>Eukaryota</taxon>
        <taxon>Fungi</taxon>
        <taxon>Dikarya</taxon>
        <taxon>Ascomycota</taxon>
        <taxon>Pezizomycotina</taxon>
        <taxon>Sordariomycetes</taxon>
        <taxon>Hypocreomycetidae</taxon>
        <taxon>Hypocreales</taxon>
        <taxon>Nectriaceae</taxon>
        <taxon>Fusarium</taxon>
        <taxon>Fusarium burgessii species complex</taxon>
    </lineage>
</organism>
<dbReference type="PANTHER" id="PTHR21310:SF37">
    <property type="entry name" value="AMINOGLYCOSIDE PHOSPHOTRANSFERASE DOMAIN-CONTAINING PROTEIN"/>
    <property type="match status" value="1"/>
</dbReference>
<dbReference type="Gene3D" id="3.90.1200.10">
    <property type="match status" value="1"/>
</dbReference>
<dbReference type="GO" id="GO:0016301">
    <property type="term" value="F:kinase activity"/>
    <property type="evidence" value="ECO:0007669"/>
    <property type="project" value="UniProtKB-KW"/>
</dbReference>
<feature type="domain" description="Aminoglycoside phosphotransferase" evidence="1">
    <location>
        <begin position="58"/>
        <end position="331"/>
    </location>
</feature>
<dbReference type="InterPro" id="IPR051678">
    <property type="entry name" value="AGP_Transferase"/>
</dbReference>
<dbReference type="SUPFAM" id="SSF56112">
    <property type="entry name" value="Protein kinase-like (PK-like)"/>
    <property type="match status" value="1"/>
</dbReference>
<reference evidence="2" key="1">
    <citation type="journal article" date="2017" name="Mycologia">
        <title>Fusarium algeriense, sp. nov., a novel toxigenic crown rot pathogen of durum wheat from Algeria is nested in the Fusarium burgessii species complex.</title>
        <authorList>
            <person name="Laraba I."/>
            <person name="Keddad A."/>
            <person name="Boureghda H."/>
            <person name="Abdallah N."/>
            <person name="Vaughan M.M."/>
            <person name="Proctor R.H."/>
            <person name="Busman M."/>
            <person name="O'Donnell K."/>
        </authorList>
    </citation>
    <scope>NUCLEOTIDE SEQUENCE</scope>
    <source>
        <strain evidence="2">NRRL 25174</strain>
    </source>
</reference>
<evidence type="ECO:0000313" key="2">
    <source>
        <dbReference type="EMBL" id="KAF4339182.1"/>
    </source>
</evidence>
<comment type="caution">
    <text evidence="2">The sequence shown here is derived from an EMBL/GenBank/DDBJ whole genome shotgun (WGS) entry which is preliminary data.</text>
</comment>
<dbReference type="Gene3D" id="3.30.200.20">
    <property type="entry name" value="Phosphorylase Kinase, domain 1"/>
    <property type="match status" value="1"/>
</dbReference>
<accession>A0A9P5AI85</accession>
<keyword evidence="3" id="KW-1185">Reference proteome</keyword>
<dbReference type="InterPro" id="IPR002575">
    <property type="entry name" value="Aminoglycoside_PTrfase"/>
</dbReference>
<sequence length="455" mass="52420">MAPFDEILKKDAETAALLFARKLLDASDDVVSFVDRRLSWGGVGEFDGLLAGSFNISLKVKRGHSDQRVIIRFPLPGKSYGPWGEEKVKNEALTMTYIRKHTHIPTPTVYCWGGTEESPQALGPFMVMDFVKGENLGRFLAEPTDDKSKLVFLNPQISEKTLDNIYEQIAEFILELSRLEFPRIGAIGMDDKTAEWTVAERPLTYDMNEVVTVGGCSAEEISITTPFDQTEDFFGACARYFQTHLEGQRNISGGDDDVAWKQFVARRCFAKLIPKFGMIENAGPFRLFCDDLRPTNMLIDPETLRIVAVFDFEFTNAMPAQFVYDVPWWLLLQPPAVWLRQNKLEEFLRLFEPRKDQFIRSMERAEAKMSSQTQQLPLSTRMRDSWNSGRFWFNLASRCSFDVDDFYWQTLHEEGMGEDLLECGILSEKESFLSRKGDQFNLYWSEKERDQRFTT</sequence>